<dbReference type="STRING" id="90241.B0682_07210"/>
<evidence type="ECO:0000259" key="5">
    <source>
        <dbReference type="SMART" id="SM00478"/>
    </source>
</evidence>
<dbReference type="GO" id="GO:0043916">
    <property type="term" value="F:DNA-7-methylguanine glycosylase activity"/>
    <property type="evidence" value="ECO:0007669"/>
    <property type="project" value="TreeGrafter"/>
</dbReference>
<dbReference type="GO" id="GO:0008725">
    <property type="term" value="F:DNA-3-methyladenine glycosylase activity"/>
    <property type="evidence" value="ECO:0007669"/>
    <property type="project" value="TreeGrafter"/>
</dbReference>
<dbReference type="InterPro" id="IPR003265">
    <property type="entry name" value="HhH-GPD_domain"/>
</dbReference>
<dbReference type="InterPro" id="IPR051912">
    <property type="entry name" value="Alkylbase_DNA_Glycosylase/TA"/>
</dbReference>
<dbReference type="GO" id="GO:0006285">
    <property type="term" value="P:base-excision repair, AP site formation"/>
    <property type="evidence" value="ECO:0007669"/>
    <property type="project" value="TreeGrafter"/>
</dbReference>
<sequence>MTHIAVIHTDEQRQAHIDKLIVIEPRFVSIYEQVGLPDLHQQPQGFAQMVRAIIAQQISASAARRIYQRIEQAGLMTPNAIQVADDDHLQKQGLSKQKIRYLRSLAEHDIDYDTLAYLSDEAVIKQLTAVTGVGRWTAQMYLLFSLRRVDILPVDDLAIKVAAQALLGLDKRPTPNQLTQLTNPWSPHRSVASLLLWTYYGVLKNQAG</sequence>
<dbReference type="OrthoDB" id="9811249at2"/>
<comment type="catalytic activity">
    <reaction evidence="1">
        <text>Hydrolysis of alkylated DNA, releasing 3-methyladenine, 3-methylguanine, 7-methylguanine and 7-methyladenine.</text>
        <dbReference type="EC" id="3.2.2.21"/>
    </reaction>
</comment>
<proteinExistence type="predicted"/>
<dbReference type="CDD" id="cd00056">
    <property type="entry name" value="ENDO3c"/>
    <property type="match status" value="1"/>
</dbReference>
<gene>
    <name evidence="6" type="ORF">B0682_07210</name>
</gene>
<dbReference type="EMBL" id="MUYT01000009">
    <property type="protein sequence ID" value="OOS20185.1"/>
    <property type="molecule type" value="Genomic_DNA"/>
</dbReference>
<evidence type="ECO:0000313" key="7">
    <source>
        <dbReference type="Proteomes" id="UP000191094"/>
    </source>
</evidence>
<protein>
    <recommendedName>
        <fullName evidence="2">DNA-3-methyladenine glycosylase II</fullName>
        <ecNumber evidence="2">3.2.2.21</ecNumber>
    </recommendedName>
</protein>
<evidence type="ECO:0000256" key="4">
    <source>
        <dbReference type="ARBA" id="ARBA00023204"/>
    </source>
</evidence>
<accession>A0A1T0CCV7</accession>
<dbReference type="GO" id="GO:0032993">
    <property type="term" value="C:protein-DNA complex"/>
    <property type="evidence" value="ECO:0007669"/>
    <property type="project" value="TreeGrafter"/>
</dbReference>
<evidence type="ECO:0000313" key="6">
    <source>
        <dbReference type="EMBL" id="OOS20185.1"/>
    </source>
</evidence>
<dbReference type="SMART" id="SM00478">
    <property type="entry name" value="ENDO3c"/>
    <property type="match status" value="1"/>
</dbReference>
<dbReference type="AlphaFoldDB" id="A0A1T0CCV7"/>
<evidence type="ECO:0000256" key="1">
    <source>
        <dbReference type="ARBA" id="ARBA00000086"/>
    </source>
</evidence>
<dbReference type="GO" id="GO:0032131">
    <property type="term" value="F:alkylated DNA binding"/>
    <property type="evidence" value="ECO:0007669"/>
    <property type="project" value="TreeGrafter"/>
</dbReference>
<name>A0A1T0CCV7_9GAMM</name>
<dbReference type="GO" id="GO:0005737">
    <property type="term" value="C:cytoplasm"/>
    <property type="evidence" value="ECO:0007669"/>
    <property type="project" value="TreeGrafter"/>
</dbReference>
<feature type="domain" description="HhH-GPD" evidence="5">
    <location>
        <begin position="54"/>
        <end position="201"/>
    </location>
</feature>
<dbReference type="InterPro" id="IPR011257">
    <property type="entry name" value="DNA_glycosylase"/>
</dbReference>
<keyword evidence="3" id="KW-0227">DNA damage</keyword>
<dbReference type="RefSeq" id="WP_078307808.1">
    <property type="nucleotide sequence ID" value="NZ_CP147511.1"/>
</dbReference>
<evidence type="ECO:0000256" key="2">
    <source>
        <dbReference type="ARBA" id="ARBA00012000"/>
    </source>
</evidence>
<dbReference type="Proteomes" id="UP000191094">
    <property type="component" value="Unassembled WGS sequence"/>
</dbReference>
<comment type="caution">
    <text evidence="6">The sequence shown here is derived from an EMBL/GenBank/DDBJ whole genome shotgun (WGS) entry which is preliminary data.</text>
</comment>
<reference evidence="6 7" key="1">
    <citation type="submission" date="2017-02" db="EMBL/GenBank/DDBJ databases">
        <title>Draft genome sequence of Moraxella lincolnii CCUG 9405T type strain.</title>
        <authorList>
            <person name="Salva-Serra F."/>
            <person name="Engstrom-Jakobsson H."/>
            <person name="Thorell K."/>
            <person name="Jaen-Luchoro D."/>
            <person name="Gonzales-Siles L."/>
            <person name="Karlsson R."/>
            <person name="Yazdan S."/>
            <person name="Boulund F."/>
            <person name="Johnning A."/>
            <person name="Engstrand L."/>
            <person name="Kristiansson E."/>
            <person name="Moore E."/>
        </authorList>
    </citation>
    <scope>NUCLEOTIDE SEQUENCE [LARGE SCALE GENOMIC DNA]</scope>
    <source>
        <strain evidence="6 7">CCUG 9405</strain>
    </source>
</reference>
<keyword evidence="7" id="KW-1185">Reference proteome</keyword>
<dbReference type="Pfam" id="PF00730">
    <property type="entry name" value="HhH-GPD"/>
    <property type="match status" value="1"/>
</dbReference>
<dbReference type="Gene3D" id="1.10.340.30">
    <property type="entry name" value="Hypothetical protein, domain 2"/>
    <property type="match status" value="1"/>
</dbReference>
<organism evidence="6 7">
    <name type="scientific">Lwoffella lincolnii</name>
    <dbReference type="NCBI Taxonomy" id="90241"/>
    <lineage>
        <taxon>Bacteria</taxon>
        <taxon>Pseudomonadati</taxon>
        <taxon>Pseudomonadota</taxon>
        <taxon>Gammaproteobacteria</taxon>
        <taxon>Moraxellales</taxon>
        <taxon>Moraxellaceae</taxon>
        <taxon>Lwoffella</taxon>
    </lineage>
</organism>
<dbReference type="GO" id="GO:0006307">
    <property type="term" value="P:DNA alkylation repair"/>
    <property type="evidence" value="ECO:0007669"/>
    <property type="project" value="TreeGrafter"/>
</dbReference>
<dbReference type="Gene3D" id="1.10.1670.40">
    <property type="match status" value="1"/>
</dbReference>
<keyword evidence="4" id="KW-0234">DNA repair</keyword>
<dbReference type="PANTHER" id="PTHR43003">
    <property type="entry name" value="DNA-3-METHYLADENINE GLYCOSYLASE"/>
    <property type="match status" value="1"/>
</dbReference>
<evidence type="ECO:0000256" key="3">
    <source>
        <dbReference type="ARBA" id="ARBA00022763"/>
    </source>
</evidence>
<dbReference type="SUPFAM" id="SSF48150">
    <property type="entry name" value="DNA-glycosylase"/>
    <property type="match status" value="1"/>
</dbReference>
<dbReference type="EC" id="3.2.2.21" evidence="2"/>
<dbReference type="PANTHER" id="PTHR43003:SF5">
    <property type="entry name" value="DNA-3-METHYLADENINE GLYCOSYLASE"/>
    <property type="match status" value="1"/>
</dbReference>